<dbReference type="InterPro" id="IPR011008">
    <property type="entry name" value="Dimeric_a/b-barrel"/>
</dbReference>
<gene>
    <name evidence="2" type="ORF">DEA8626_01402</name>
</gene>
<evidence type="ECO:0000259" key="1">
    <source>
        <dbReference type="Pfam" id="PF03992"/>
    </source>
</evidence>
<accession>A0A2R8B5K9</accession>
<protein>
    <recommendedName>
        <fullName evidence="1">ABM domain-containing protein</fullName>
    </recommendedName>
</protein>
<dbReference type="EMBL" id="OMOQ01000001">
    <property type="protein sequence ID" value="SPH17874.1"/>
    <property type="molecule type" value="Genomic_DNA"/>
</dbReference>
<keyword evidence="3" id="KW-1185">Reference proteome</keyword>
<evidence type="ECO:0000313" key="3">
    <source>
        <dbReference type="Proteomes" id="UP000244924"/>
    </source>
</evidence>
<dbReference type="InterPro" id="IPR007138">
    <property type="entry name" value="ABM_dom"/>
</dbReference>
<dbReference type="AlphaFoldDB" id="A0A2R8B5K9"/>
<proteinExistence type="predicted"/>
<organism evidence="2 3">
    <name type="scientific">Albidovulum aquaemixtae</name>
    <dbReference type="NCBI Taxonomy" id="1542388"/>
    <lineage>
        <taxon>Bacteria</taxon>
        <taxon>Pseudomonadati</taxon>
        <taxon>Pseudomonadota</taxon>
        <taxon>Alphaproteobacteria</taxon>
        <taxon>Rhodobacterales</taxon>
        <taxon>Paracoccaceae</taxon>
        <taxon>Albidovulum</taxon>
    </lineage>
</organism>
<dbReference type="Proteomes" id="UP000244924">
    <property type="component" value="Unassembled WGS sequence"/>
</dbReference>
<evidence type="ECO:0000313" key="2">
    <source>
        <dbReference type="EMBL" id="SPH17874.1"/>
    </source>
</evidence>
<reference evidence="2 3" key="1">
    <citation type="submission" date="2018-03" db="EMBL/GenBank/DDBJ databases">
        <authorList>
            <person name="Keele B.F."/>
        </authorList>
    </citation>
    <scope>NUCLEOTIDE SEQUENCE [LARGE SCALE GENOMIC DNA]</scope>
    <source>
        <strain evidence="2 3">CECT 8626</strain>
    </source>
</reference>
<dbReference type="Gene3D" id="3.30.70.100">
    <property type="match status" value="1"/>
</dbReference>
<dbReference type="SUPFAM" id="SSF54909">
    <property type="entry name" value="Dimeric alpha+beta barrel"/>
    <property type="match status" value="1"/>
</dbReference>
<feature type="domain" description="ABM" evidence="1">
    <location>
        <begin position="74"/>
        <end position="130"/>
    </location>
</feature>
<sequence length="155" mass="17340">MCSEVDAAGLSLGRNRLCRQRGLLLILTLFPAERTNRAKGPGHRDFSARHGCLIVASMARVTLRGFLIARSLEEADRVSMLLPDHIRLTRAELGCLRFEVLRSHADPCRFAVTEAFRDRAAFDAHRARAAASVWGRTTKGIPRDYEIREEPRDGG</sequence>
<dbReference type="Pfam" id="PF03992">
    <property type="entry name" value="ABM"/>
    <property type="match status" value="1"/>
</dbReference>
<name>A0A2R8B5K9_9RHOB</name>